<dbReference type="STRING" id="287986.DV20_28435"/>
<proteinExistence type="predicted"/>
<gene>
    <name evidence="1" type="ORF">DV20_28435</name>
</gene>
<evidence type="ECO:0008006" key="3">
    <source>
        <dbReference type="Google" id="ProtNLM"/>
    </source>
</evidence>
<accession>A0A066U3S6</accession>
<dbReference type="EMBL" id="JMQI01000061">
    <property type="protein sequence ID" value="KDN18878.1"/>
    <property type="molecule type" value="Genomic_DNA"/>
</dbReference>
<evidence type="ECO:0000313" key="1">
    <source>
        <dbReference type="EMBL" id="KDN18878.1"/>
    </source>
</evidence>
<sequence length="72" mass="7497">MAATEPAVPGFRVVRGQPDDVELAALVAALLVAAAPVPVPAPARPAWADPAWRRDAPLVARPGAWRLSGLPR</sequence>
<protein>
    <recommendedName>
        <fullName evidence="3">Acetyl-CoA carboxylase</fullName>
    </recommendedName>
</protein>
<dbReference type="GO" id="GO:0003989">
    <property type="term" value="F:acetyl-CoA carboxylase activity"/>
    <property type="evidence" value="ECO:0007669"/>
    <property type="project" value="InterPro"/>
</dbReference>
<dbReference type="InterPro" id="IPR032716">
    <property type="entry name" value="ACC_epsilon"/>
</dbReference>
<name>A0A066U3S6_9PSEU</name>
<evidence type="ECO:0000313" key="2">
    <source>
        <dbReference type="Proteomes" id="UP000027345"/>
    </source>
</evidence>
<keyword evidence="2" id="KW-1185">Reference proteome</keyword>
<dbReference type="Pfam" id="PF13822">
    <property type="entry name" value="ACC_epsilon"/>
    <property type="match status" value="1"/>
</dbReference>
<organism evidence="1 2">
    <name type="scientific">Amycolatopsis rifamycinica</name>
    <dbReference type="NCBI Taxonomy" id="287986"/>
    <lineage>
        <taxon>Bacteria</taxon>
        <taxon>Bacillati</taxon>
        <taxon>Actinomycetota</taxon>
        <taxon>Actinomycetes</taxon>
        <taxon>Pseudonocardiales</taxon>
        <taxon>Pseudonocardiaceae</taxon>
        <taxon>Amycolatopsis</taxon>
    </lineage>
</organism>
<reference evidence="1 2" key="1">
    <citation type="submission" date="2014-05" db="EMBL/GenBank/DDBJ databases">
        <title>Draft genome sequence of Amycolatopsis rifamycinica DSM 46095.</title>
        <authorList>
            <person name="Lal R."/>
            <person name="Saxena A."/>
            <person name="Kumari R."/>
            <person name="Mukherjee U."/>
            <person name="Singh P."/>
            <person name="Sangwan N."/>
            <person name="Mahato N.K."/>
        </authorList>
    </citation>
    <scope>NUCLEOTIDE SEQUENCE [LARGE SCALE GENOMIC DNA]</scope>
    <source>
        <strain evidence="1 2">DSM 46095</strain>
    </source>
</reference>
<dbReference type="GO" id="GO:0004658">
    <property type="term" value="F:propionyl-CoA carboxylase activity"/>
    <property type="evidence" value="ECO:0007669"/>
    <property type="project" value="InterPro"/>
</dbReference>
<dbReference type="RefSeq" id="WP_043785497.1">
    <property type="nucleotide sequence ID" value="NZ_JMQI01000061.1"/>
</dbReference>
<dbReference type="Proteomes" id="UP000027345">
    <property type="component" value="Unassembled WGS sequence"/>
</dbReference>
<dbReference type="AlphaFoldDB" id="A0A066U3S6"/>
<comment type="caution">
    <text evidence="1">The sequence shown here is derived from an EMBL/GenBank/DDBJ whole genome shotgun (WGS) entry which is preliminary data.</text>
</comment>